<dbReference type="InterPro" id="IPR004017">
    <property type="entry name" value="Cys_rich_dom"/>
</dbReference>
<feature type="domain" description="Cysteine-rich" evidence="1">
    <location>
        <begin position="150"/>
        <end position="226"/>
    </location>
</feature>
<name>A0A080LTM7_9PROT</name>
<feature type="domain" description="Cysteine-rich" evidence="1">
    <location>
        <begin position="20"/>
        <end position="115"/>
    </location>
</feature>
<proteinExistence type="predicted"/>
<protein>
    <submittedName>
        <fullName evidence="2">sn-glycerol-3-phosphate dehydrogenase subunit C</fullName>
    </submittedName>
</protein>
<dbReference type="Pfam" id="PF02754">
    <property type="entry name" value="CCG"/>
    <property type="match status" value="2"/>
</dbReference>
<dbReference type="Proteomes" id="UP000020077">
    <property type="component" value="Unassembled WGS sequence"/>
</dbReference>
<dbReference type="EMBL" id="JDVG02000484">
    <property type="protein sequence ID" value="KFB71836.1"/>
    <property type="molecule type" value="Genomic_DNA"/>
</dbReference>
<accession>A0A080LTM7</accession>
<evidence type="ECO:0000313" key="3">
    <source>
        <dbReference type="Proteomes" id="UP000020077"/>
    </source>
</evidence>
<dbReference type="AlphaFoldDB" id="A0A080LTM7"/>
<evidence type="ECO:0000259" key="1">
    <source>
        <dbReference type="Pfam" id="PF02754"/>
    </source>
</evidence>
<evidence type="ECO:0000313" key="2">
    <source>
        <dbReference type="EMBL" id="KFB71836.1"/>
    </source>
</evidence>
<organism evidence="2 3">
    <name type="scientific">Candidatus Accumulibacter phosphatis</name>
    <dbReference type="NCBI Taxonomy" id="327160"/>
    <lineage>
        <taxon>Bacteria</taxon>
        <taxon>Pseudomonadati</taxon>
        <taxon>Pseudomonadota</taxon>
        <taxon>Betaproteobacteria</taxon>
        <taxon>Candidatus Accumulibacter</taxon>
    </lineage>
</organism>
<reference evidence="2 3" key="1">
    <citation type="submission" date="2014-02" db="EMBL/GenBank/DDBJ databases">
        <title>Expanding our view of genomic diversity in Candidatus Accumulibacter clades.</title>
        <authorList>
            <person name="Skennerton C.T."/>
            <person name="Barr J.J."/>
            <person name="Slater F.R."/>
            <person name="Bond P.L."/>
            <person name="Tyson G.W."/>
        </authorList>
    </citation>
    <scope>NUCLEOTIDE SEQUENCE [LARGE SCALE GENOMIC DNA]</scope>
    <source>
        <strain evidence="3">BA-91</strain>
    </source>
</reference>
<dbReference type="GO" id="GO:0016491">
    <property type="term" value="F:oxidoreductase activity"/>
    <property type="evidence" value="ECO:0007669"/>
    <property type="project" value="UniProtKB-ARBA"/>
</dbReference>
<sequence length="257" mass="27547">MPQAGKAPKPHRGTGAGDPVVYFPACGGRIFGANTPDEATLPEVIIELLVRAGYDPRLPEGFDKLCCGQMLASKGMAEEAEQMADSVTAALLRAADDGQGGHYPVIMDASTCSVRMQKHLAGRLTVLDFHEFAHDALLPRLVVTRKRGPIALHINCSVRRVASDSKLRRLIAACAEEIVEPAGVTCCGFAGDRGFVVPELNVHALRKVHEALPANCCEGVSTNRTCEIGLTAETSRPYRSIAYLLEECSRTETMGAC</sequence>
<gene>
    <name evidence="2" type="ORF">AW09_003016</name>
</gene>
<comment type="caution">
    <text evidence="2">The sequence shown here is derived from an EMBL/GenBank/DDBJ whole genome shotgun (WGS) entry which is preliminary data.</text>
</comment>